<sequence>MEQNEASSEGDAKPVTSPPASAASKSSKKRRKVNHACVYCRRSHMTCDLERPCARCIKRNIGHLCHDEPREPDTATKKSKRQHSNSAAEDDDAAQEQPQSNADGGMSNSIEQPQEPSQDSSLALGSSGLSQGGPLQLVQPSPVSGIQANALNSSSSQFIGYSNDWLGTQNQFQDMHNYHPSYMFNAPEVTNEYNLLNDFLNNSLLDDGALLPEENSNFYTDQSGAMLPGGLNNAGASQTAGLAPPGNPQGNAVSRPASVIPTDKAREYYLQAADPTGNDAPEERMQRLLRAKYDAGMLKPFNYVKGYARLSAYMDGHMHAGSKQKILRQLDRFRPKFREKVQALTDIELIYVEMWFERSLMEYDRVFASMAIPACCWRRTGEIFRGNKEMAELIHVPIEKMRDSFLDYWQFLATGPAFAANLETQLPAAAASRSPGNLLHELEKYISTFPGNLGSAAASSCEEIDSIGTVIWNLCTRLRRKRDLDNPDGAPMILVLARVFAFLMLCCAHDHGKATVDNILRLMRIGIKAAKQCLGSKAWHQKQFDIVEHLYNNSRSSQRTLDQNTAENLADLLYEMGKDLMSSHQYQLAAKWLGRAHETLLNQGIDNLSMDANELRISIIQSYVGAQLRAKEEGGLEKARDLIDTLYNEFGERLIVLLLKLDLITSSADDFDTNSYFDVLQRMIRSIILSEANFKLVMFYIRKLNEKSPTLACKALDELLKLRIIGEGKESLIEKVLITRLWMTRSQGDTLESLALLDKLFSAVIENFNEPLTSAATLAAHTRIESNYSQAQYEIAEKWCRLALHPIFEKSGDVSIARISRKLLLCALARRDLSDARNVFGSMSEAARNETITQFLMFKTAIRFGESETATECLKIISRSTTSDPTYLYGCCLDALEADNKRLILTCLQLVLEKYNYKPPHPVHLPSLLRITIGLTAAFLEESQKAKSHDEVDSLVDKLCKVFEGAVASIQNQGSVHGSEIFWTVSELDWFSKNSYNTAVKHISVWSPRYTLRILTCCIAFINQYPSDMSEQILEDLSLRKMFCEFSAGTALVALARAEDNIENQLQYYLNLRKHVGSFDRLLQDKLDKMDEDPAQDLLQKLSVLLAFDFEAACQLKDWDELGEVLLKAEVCKSFRLYELMADCILCCHPPTEVLINILKKIVNAAWTLEVMDSTKLAKYMRCLFHIAISGDAEIAEQLLDQVYALAEEAKETEQPYPSAELDWIASRAFNHAVDLYCNGQDEGCKTWASKALNIAHFCADDGGLETLLQTRLAGLKFDS</sequence>
<dbReference type="Pfam" id="PF00172">
    <property type="entry name" value="Zn_clus"/>
    <property type="match status" value="1"/>
</dbReference>
<dbReference type="Gene3D" id="4.10.240.10">
    <property type="entry name" value="Zn(2)-C6 fungal-type DNA-binding domain"/>
    <property type="match status" value="1"/>
</dbReference>
<evidence type="ECO:0000313" key="5">
    <source>
        <dbReference type="EMBL" id="KAF4637760.1"/>
    </source>
</evidence>
<name>A0A8H4RXF9_9HELO</name>
<evidence type="ECO:0000313" key="6">
    <source>
        <dbReference type="Proteomes" id="UP000566819"/>
    </source>
</evidence>
<feature type="compositionally biased region" description="Low complexity" evidence="3">
    <location>
        <begin position="13"/>
        <end position="25"/>
    </location>
</feature>
<accession>A0A8H4RXF9</accession>
<feature type="region of interest" description="Disordered" evidence="3">
    <location>
        <begin position="1"/>
        <end position="28"/>
    </location>
</feature>
<dbReference type="GO" id="GO:0090173">
    <property type="term" value="P:regulation of synaptonemal complex assembly"/>
    <property type="evidence" value="ECO:0007669"/>
    <property type="project" value="InterPro"/>
</dbReference>
<dbReference type="SUPFAM" id="SSF57701">
    <property type="entry name" value="Zn2/Cys6 DNA-binding domain"/>
    <property type="match status" value="1"/>
</dbReference>
<proteinExistence type="predicted"/>
<dbReference type="GO" id="GO:0051321">
    <property type="term" value="P:meiotic cell cycle"/>
    <property type="evidence" value="ECO:0007669"/>
    <property type="project" value="UniProtKB-KW"/>
</dbReference>
<feature type="compositionally biased region" description="Basic and acidic residues" evidence="3">
    <location>
        <begin position="64"/>
        <end position="76"/>
    </location>
</feature>
<dbReference type="Proteomes" id="UP000566819">
    <property type="component" value="Unassembled WGS sequence"/>
</dbReference>
<dbReference type="PANTHER" id="PTHR40375">
    <property type="entry name" value="SPORULATION-SPECIFIC PROTEIN 22"/>
    <property type="match status" value="1"/>
</dbReference>
<feature type="region of interest" description="Disordered" evidence="3">
    <location>
        <begin position="237"/>
        <end position="256"/>
    </location>
</feature>
<keyword evidence="1" id="KW-0539">Nucleus</keyword>
<feature type="region of interest" description="Disordered" evidence="3">
    <location>
        <begin position="64"/>
        <end position="141"/>
    </location>
</feature>
<organism evidence="5 6">
    <name type="scientific">Cudoniella acicularis</name>
    <dbReference type="NCBI Taxonomy" id="354080"/>
    <lineage>
        <taxon>Eukaryota</taxon>
        <taxon>Fungi</taxon>
        <taxon>Dikarya</taxon>
        <taxon>Ascomycota</taxon>
        <taxon>Pezizomycotina</taxon>
        <taxon>Leotiomycetes</taxon>
        <taxon>Helotiales</taxon>
        <taxon>Tricladiaceae</taxon>
        <taxon>Cudoniella</taxon>
    </lineage>
</organism>
<evidence type="ECO:0000256" key="3">
    <source>
        <dbReference type="SAM" id="MobiDB-lite"/>
    </source>
</evidence>
<dbReference type="GO" id="GO:0008270">
    <property type="term" value="F:zinc ion binding"/>
    <property type="evidence" value="ECO:0007669"/>
    <property type="project" value="InterPro"/>
</dbReference>
<keyword evidence="2" id="KW-0469">Meiosis</keyword>
<reference evidence="5 6" key="1">
    <citation type="submission" date="2020-03" db="EMBL/GenBank/DDBJ databases">
        <title>Draft Genome Sequence of Cudoniella acicularis.</title>
        <authorList>
            <person name="Buettner E."/>
            <person name="Kellner H."/>
        </authorList>
    </citation>
    <scope>NUCLEOTIDE SEQUENCE [LARGE SCALE GENOMIC DNA]</scope>
    <source>
        <strain evidence="5 6">DSM 108380</strain>
    </source>
</reference>
<dbReference type="GO" id="GO:0000981">
    <property type="term" value="F:DNA-binding transcription factor activity, RNA polymerase II-specific"/>
    <property type="evidence" value="ECO:0007669"/>
    <property type="project" value="InterPro"/>
</dbReference>
<dbReference type="InterPro" id="IPR013940">
    <property type="entry name" value="Spo22/ZIP4/TEX11"/>
</dbReference>
<dbReference type="PROSITE" id="PS00463">
    <property type="entry name" value="ZN2_CY6_FUNGAL_1"/>
    <property type="match status" value="1"/>
</dbReference>
<dbReference type="InterPro" id="IPR001138">
    <property type="entry name" value="Zn2Cys6_DnaBD"/>
</dbReference>
<dbReference type="AlphaFoldDB" id="A0A8H4RXF9"/>
<dbReference type="PROSITE" id="PS50048">
    <property type="entry name" value="ZN2_CY6_FUNGAL_2"/>
    <property type="match status" value="1"/>
</dbReference>
<gene>
    <name evidence="5" type="ORF">G7Y89_g330</name>
</gene>
<dbReference type="Pfam" id="PF08631">
    <property type="entry name" value="SPO22"/>
    <property type="match status" value="1"/>
</dbReference>
<dbReference type="PANTHER" id="PTHR40375:SF2">
    <property type="entry name" value="SPORULATION-SPECIFIC PROTEIN 22"/>
    <property type="match status" value="1"/>
</dbReference>
<evidence type="ECO:0000259" key="4">
    <source>
        <dbReference type="PROSITE" id="PS50048"/>
    </source>
</evidence>
<feature type="compositionally biased region" description="Polar residues" evidence="3">
    <location>
        <begin position="98"/>
        <end position="116"/>
    </location>
</feature>
<dbReference type="InterPro" id="IPR039057">
    <property type="entry name" value="Spo22/ZIP4"/>
</dbReference>
<dbReference type="SMART" id="SM00066">
    <property type="entry name" value="GAL4"/>
    <property type="match status" value="1"/>
</dbReference>
<comment type="caution">
    <text evidence="5">The sequence shown here is derived from an EMBL/GenBank/DDBJ whole genome shotgun (WGS) entry which is preliminary data.</text>
</comment>
<dbReference type="OrthoDB" id="65716at2759"/>
<protein>
    <recommendedName>
        <fullName evidence="4">Zn(2)-C6 fungal-type domain-containing protein</fullName>
    </recommendedName>
</protein>
<dbReference type="FunFam" id="4.10.240.10:FF:000002">
    <property type="entry name" value="Zn cluster transcription factor Rds2"/>
    <property type="match status" value="1"/>
</dbReference>
<dbReference type="CDD" id="cd00067">
    <property type="entry name" value="GAL4"/>
    <property type="match status" value="1"/>
</dbReference>
<evidence type="ECO:0000256" key="2">
    <source>
        <dbReference type="ARBA" id="ARBA00023254"/>
    </source>
</evidence>
<feature type="compositionally biased region" description="Low complexity" evidence="3">
    <location>
        <begin position="117"/>
        <end position="139"/>
    </location>
</feature>
<feature type="domain" description="Zn(2)-C6 fungal-type" evidence="4">
    <location>
        <begin position="36"/>
        <end position="65"/>
    </location>
</feature>
<evidence type="ECO:0000256" key="1">
    <source>
        <dbReference type="ARBA" id="ARBA00023242"/>
    </source>
</evidence>
<dbReference type="EMBL" id="JAAMPI010000011">
    <property type="protein sequence ID" value="KAF4637760.1"/>
    <property type="molecule type" value="Genomic_DNA"/>
</dbReference>
<keyword evidence="6" id="KW-1185">Reference proteome</keyword>
<dbReference type="InterPro" id="IPR036864">
    <property type="entry name" value="Zn2-C6_fun-type_DNA-bd_sf"/>
</dbReference>